<dbReference type="Proteomes" id="UP000318297">
    <property type="component" value="Unassembled WGS sequence"/>
</dbReference>
<evidence type="ECO:0000313" key="2">
    <source>
        <dbReference type="Proteomes" id="UP000318297"/>
    </source>
</evidence>
<accession>A0A561E1D6</accession>
<dbReference type="InterPro" id="IPR047681">
    <property type="entry name" value="PPA1309-like"/>
</dbReference>
<sequence>MVAMPERDQTPSVRPLLSPLGECAVETERHVAAAGWDQAPRLFAIATNAGLLEREPALAAQLGAADPAAYSTIEQDGVPHTSSIESLLRQLAWPPEVDGVALALERIVVPPEAERDLPDNPTEAAEALAAHPDRSDVRLLVAVLRSGESICLLRQRAHDSDDKVAIGNDIAPGLVHALSTTLHD</sequence>
<keyword evidence="2" id="KW-1185">Reference proteome</keyword>
<name>A0A561E1D6_9MICO</name>
<proteinExistence type="predicted"/>
<evidence type="ECO:0000313" key="1">
    <source>
        <dbReference type="EMBL" id="TWE09401.1"/>
    </source>
</evidence>
<gene>
    <name evidence="1" type="ORF">BKA23_3103</name>
</gene>
<protein>
    <submittedName>
        <fullName evidence="1">Uncharacterized protein</fullName>
    </submittedName>
</protein>
<comment type="caution">
    <text evidence="1">The sequence shown here is derived from an EMBL/GenBank/DDBJ whole genome shotgun (WGS) entry which is preliminary data.</text>
</comment>
<dbReference type="EMBL" id="VIVQ01000003">
    <property type="protein sequence ID" value="TWE09401.1"/>
    <property type="molecule type" value="Genomic_DNA"/>
</dbReference>
<reference evidence="1 2" key="1">
    <citation type="submission" date="2019-06" db="EMBL/GenBank/DDBJ databases">
        <title>Sequencing the genomes of 1000 actinobacteria strains.</title>
        <authorList>
            <person name="Klenk H.-P."/>
        </authorList>
    </citation>
    <scope>NUCLEOTIDE SEQUENCE [LARGE SCALE GENOMIC DNA]</scope>
    <source>
        <strain evidence="1 2">DSM 19560</strain>
    </source>
</reference>
<organism evidence="1 2">
    <name type="scientific">Rudaeicoccus suwonensis</name>
    <dbReference type="NCBI Taxonomy" id="657409"/>
    <lineage>
        <taxon>Bacteria</taxon>
        <taxon>Bacillati</taxon>
        <taxon>Actinomycetota</taxon>
        <taxon>Actinomycetes</taxon>
        <taxon>Micrococcales</taxon>
        <taxon>Dermacoccaceae</taxon>
        <taxon>Rudaeicoccus</taxon>
    </lineage>
</organism>
<dbReference type="NCBIfam" id="NF040618">
    <property type="entry name" value="PPA1309_fam"/>
    <property type="match status" value="1"/>
</dbReference>
<dbReference type="AlphaFoldDB" id="A0A561E1D6"/>